<dbReference type="InterPro" id="IPR011707">
    <property type="entry name" value="Cu-oxidase-like_N"/>
</dbReference>
<evidence type="ECO:0000256" key="2">
    <source>
        <dbReference type="ARBA" id="ARBA00022723"/>
    </source>
</evidence>
<feature type="region of interest" description="Disordered" evidence="7">
    <location>
        <begin position="1"/>
        <end position="48"/>
    </location>
</feature>
<dbReference type="InterPro" id="IPR011706">
    <property type="entry name" value="Cu-oxidase_C"/>
</dbReference>
<dbReference type="Pfam" id="PF00394">
    <property type="entry name" value="Cu-oxidase"/>
    <property type="match status" value="1"/>
</dbReference>
<keyword evidence="4" id="KW-0560">Oxidoreductase</keyword>
<dbReference type="FunFam" id="2.60.40.420:FF:000021">
    <property type="entry name" value="Extracellular dihydrogeodin oxidase/laccase"/>
    <property type="match status" value="1"/>
</dbReference>
<sequence length="639" mass="69273">MTTVVSGQTIPSYPSGSGSVSTAPGTSIVTSPTIRPSHGFGNSSSRPITTSLPVTTSAILPNVTTSLNSTKPSNTTAACTTKPTPQCIPCEGAPDPSAPWCGYDINTDFYKYVPRTCKTVEYDFVVTNTTISPDGVPRMGLLVNGQMPGPAIEANWGDTVVVRLTNNLPADGNNGTTFHFHGLRQNYTNEMDGVPSITQCPVAPGESMTYTWVATQYGTSWYHSHFQLQAWEGVMGPIVIHGPSSADYDVDMGPIVLQDWSHQTVDQMYDAAQDGTTGGPRVLDTGLINGMNVFGADGASNQTGKRYQLEFIPGKKHLLRVVNTAIQSTFKFYIDGHKLQVISTDFVPIKPYTTSILNINIGQRYDVIVEANQPVGDYWMRSDNQDACAVITNAKNIKGIVHYAGSSGSTPTSVGFNYTSECVDEPSSSLIPVVPYTVGSSNTEYDETVVVSANNSLNLYRWYLYGTTSATPETFQSEWSDPTLYEIWKNDTVPPYSGGLAISVPKLKEWVYVVIESPIPLPHPIHLHGHDFYILGSGSGTYDSSSSASLNLNNPPRRDVALLPTAGYLVLAFQTDNPGVWLMHCHIGWHTSMGFAMQIVEAQDLIKPSIDDTCLLDDTCKSWRKYANSASLTTTDSGV</sequence>
<dbReference type="CDD" id="cd13901">
    <property type="entry name" value="CuRO_3_MaLCC_like"/>
    <property type="match status" value="1"/>
</dbReference>
<dbReference type="PANTHER" id="PTHR11709">
    <property type="entry name" value="MULTI-COPPER OXIDASE"/>
    <property type="match status" value="1"/>
</dbReference>
<keyword evidence="5" id="KW-0186">Copper</keyword>
<dbReference type="OrthoDB" id="2121828at2759"/>
<dbReference type="Pfam" id="PF07731">
    <property type="entry name" value="Cu-oxidase_2"/>
    <property type="match status" value="1"/>
</dbReference>
<feature type="domain" description="Plastocyanin-like" evidence="8">
    <location>
        <begin position="254"/>
        <end position="405"/>
    </location>
</feature>
<evidence type="ECO:0000256" key="5">
    <source>
        <dbReference type="ARBA" id="ARBA00023008"/>
    </source>
</evidence>
<feature type="domain" description="Plastocyanin-like" evidence="10">
    <location>
        <begin position="126"/>
        <end position="244"/>
    </location>
</feature>
<dbReference type="Pfam" id="PF07732">
    <property type="entry name" value="Cu-oxidase_3"/>
    <property type="match status" value="1"/>
</dbReference>
<dbReference type="FunFam" id="2.60.40.420:FF:000038">
    <property type="entry name" value="Extracellular dihydrogeodin oxidase/laccase"/>
    <property type="match status" value="1"/>
</dbReference>
<keyword evidence="3" id="KW-0677">Repeat</keyword>
<evidence type="ECO:0000259" key="8">
    <source>
        <dbReference type="Pfam" id="PF00394"/>
    </source>
</evidence>
<keyword evidence="2" id="KW-0479">Metal-binding</keyword>
<evidence type="ECO:0000313" key="11">
    <source>
        <dbReference type="EMBL" id="KAF2233277.1"/>
    </source>
</evidence>
<dbReference type="SUPFAM" id="SSF49503">
    <property type="entry name" value="Cupredoxins"/>
    <property type="match status" value="3"/>
</dbReference>
<evidence type="ECO:0000256" key="4">
    <source>
        <dbReference type="ARBA" id="ARBA00023002"/>
    </source>
</evidence>
<dbReference type="GO" id="GO:0005507">
    <property type="term" value="F:copper ion binding"/>
    <property type="evidence" value="ECO:0007669"/>
    <property type="project" value="InterPro"/>
</dbReference>
<dbReference type="InterPro" id="IPR045087">
    <property type="entry name" value="Cu-oxidase_fam"/>
</dbReference>
<dbReference type="GO" id="GO:0016491">
    <property type="term" value="F:oxidoreductase activity"/>
    <property type="evidence" value="ECO:0007669"/>
    <property type="project" value="UniProtKB-KW"/>
</dbReference>
<dbReference type="PANTHER" id="PTHR11709:SF502">
    <property type="entry name" value="MULTICOPPER OXIDASE"/>
    <property type="match status" value="1"/>
</dbReference>
<accession>A0A6A6H5R4</accession>
<evidence type="ECO:0000259" key="10">
    <source>
        <dbReference type="Pfam" id="PF07732"/>
    </source>
</evidence>
<dbReference type="Gene3D" id="2.60.40.420">
    <property type="entry name" value="Cupredoxins - blue copper proteins"/>
    <property type="match status" value="3"/>
</dbReference>
<proteinExistence type="inferred from homology"/>
<gene>
    <name evidence="11" type="ORF">EV356DRAFT_448638</name>
</gene>
<dbReference type="CDD" id="cd13854">
    <property type="entry name" value="CuRO_1_MaLCC_like"/>
    <property type="match status" value="1"/>
</dbReference>
<evidence type="ECO:0000313" key="12">
    <source>
        <dbReference type="Proteomes" id="UP000800092"/>
    </source>
</evidence>
<comment type="similarity">
    <text evidence="1">Belongs to the multicopper oxidase family.</text>
</comment>
<feature type="domain" description="Plastocyanin-like" evidence="9">
    <location>
        <begin position="480"/>
        <end position="602"/>
    </location>
</feature>
<organism evidence="11 12">
    <name type="scientific">Viridothelium virens</name>
    <name type="common">Speckled blister lichen</name>
    <name type="synonym">Trypethelium virens</name>
    <dbReference type="NCBI Taxonomy" id="1048519"/>
    <lineage>
        <taxon>Eukaryota</taxon>
        <taxon>Fungi</taxon>
        <taxon>Dikarya</taxon>
        <taxon>Ascomycota</taxon>
        <taxon>Pezizomycotina</taxon>
        <taxon>Dothideomycetes</taxon>
        <taxon>Dothideomycetes incertae sedis</taxon>
        <taxon>Trypetheliales</taxon>
        <taxon>Trypetheliaceae</taxon>
        <taxon>Viridothelium</taxon>
    </lineage>
</organism>
<protein>
    <submittedName>
        <fullName evidence="11">Multicopper oxidase</fullName>
    </submittedName>
</protein>
<evidence type="ECO:0000256" key="7">
    <source>
        <dbReference type="SAM" id="MobiDB-lite"/>
    </source>
</evidence>
<evidence type="ECO:0000256" key="3">
    <source>
        <dbReference type="ARBA" id="ARBA00022737"/>
    </source>
</evidence>
<evidence type="ECO:0000256" key="6">
    <source>
        <dbReference type="ARBA" id="ARBA00023180"/>
    </source>
</evidence>
<dbReference type="Proteomes" id="UP000800092">
    <property type="component" value="Unassembled WGS sequence"/>
</dbReference>
<dbReference type="CDD" id="cd13880">
    <property type="entry name" value="CuRO_2_MaLCC_like"/>
    <property type="match status" value="1"/>
</dbReference>
<dbReference type="InterPro" id="IPR008972">
    <property type="entry name" value="Cupredoxin"/>
</dbReference>
<name>A0A6A6H5R4_VIRVR</name>
<dbReference type="EMBL" id="ML991808">
    <property type="protein sequence ID" value="KAF2233277.1"/>
    <property type="molecule type" value="Genomic_DNA"/>
</dbReference>
<keyword evidence="6" id="KW-0325">Glycoprotein</keyword>
<evidence type="ECO:0000259" key="9">
    <source>
        <dbReference type="Pfam" id="PF07731"/>
    </source>
</evidence>
<dbReference type="AlphaFoldDB" id="A0A6A6H5R4"/>
<keyword evidence="12" id="KW-1185">Reference proteome</keyword>
<evidence type="ECO:0000256" key="1">
    <source>
        <dbReference type="ARBA" id="ARBA00010609"/>
    </source>
</evidence>
<dbReference type="InterPro" id="IPR001117">
    <property type="entry name" value="Cu-oxidase_2nd"/>
</dbReference>
<reference evidence="11" key="1">
    <citation type="journal article" date="2020" name="Stud. Mycol.">
        <title>101 Dothideomycetes genomes: a test case for predicting lifestyles and emergence of pathogens.</title>
        <authorList>
            <person name="Haridas S."/>
            <person name="Albert R."/>
            <person name="Binder M."/>
            <person name="Bloem J."/>
            <person name="Labutti K."/>
            <person name="Salamov A."/>
            <person name="Andreopoulos B."/>
            <person name="Baker S."/>
            <person name="Barry K."/>
            <person name="Bills G."/>
            <person name="Bluhm B."/>
            <person name="Cannon C."/>
            <person name="Castanera R."/>
            <person name="Culley D."/>
            <person name="Daum C."/>
            <person name="Ezra D."/>
            <person name="Gonzalez J."/>
            <person name="Henrissat B."/>
            <person name="Kuo A."/>
            <person name="Liang C."/>
            <person name="Lipzen A."/>
            <person name="Lutzoni F."/>
            <person name="Magnuson J."/>
            <person name="Mondo S."/>
            <person name="Nolan M."/>
            <person name="Ohm R."/>
            <person name="Pangilinan J."/>
            <person name="Park H.-J."/>
            <person name="Ramirez L."/>
            <person name="Alfaro M."/>
            <person name="Sun H."/>
            <person name="Tritt A."/>
            <person name="Yoshinaga Y."/>
            <person name="Zwiers L.-H."/>
            <person name="Turgeon B."/>
            <person name="Goodwin S."/>
            <person name="Spatafora J."/>
            <person name="Crous P."/>
            <person name="Grigoriev I."/>
        </authorList>
    </citation>
    <scope>NUCLEOTIDE SEQUENCE</scope>
    <source>
        <strain evidence="11">Tuck. ex Michener</strain>
    </source>
</reference>